<feature type="domain" description="HMA" evidence="1">
    <location>
        <begin position="2"/>
        <end position="68"/>
    </location>
</feature>
<dbReference type="PROSITE" id="PS50846">
    <property type="entry name" value="HMA_2"/>
    <property type="match status" value="1"/>
</dbReference>
<proteinExistence type="predicted"/>
<protein>
    <recommendedName>
        <fullName evidence="1">HMA domain-containing protein</fullName>
    </recommendedName>
</protein>
<dbReference type="InterPro" id="IPR036163">
    <property type="entry name" value="HMA_dom_sf"/>
</dbReference>
<organism evidence="2 3">
    <name type="scientific">Roseisolibacter agri</name>
    <dbReference type="NCBI Taxonomy" id="2014610"/>
    <lineage>
        <taxon>Bacteria</taxon>
        <taxon>Pseudomonadati</taxon>
        <taxon>Gemmatimonadota</taxon>
        <taxon>Gemmatimonadia</taxon>
        <taxon>Gemmatimonadales</taxon>
        <taxon>Gemmatimonadaceae</taxon>
        <taxon>Roseisolibacter</taxon>
    </lineage>
</organism>
<dbReference type="SUPFAM" id="SSF55008">
    <property type="entry name" value="HMA, heavy metal-associated domain"/>
    <property type="match status" value="1"/>
</dbReference>
<name>A0AA37QDA8_9BACT</name>
<evidence type="ECO:0000313" key="2">
    <source>
        <dbReference type="EMBL" id="GLC28232.1"/>
    </source>
</evidence>
<keyword evidence="3" id="KW-1185">Reference proteome</keyword>
<accession>A0AA37QDA8</accession>
<dbReference type="CDD" id="cd00371">
    <property type="entry name" value="HMA"/>
    <property type="match status" value="1"/>
</dbReference>
<dbReference type="RefSeq" id="WP_284352638.1">
    <property type="nucleotide sequence ID" value="NZ_BRXS01000008.1"/>
</dbReference>
<gene>
    <name evidence="2" type="ORF">rosag_47450</name>
</gene>
<evidence type="ECO:0000313" key="3">
    <source>
        <dbReference type="Proteomes" id="UP001161325"/>
    </source>
</evidence>
<dbReference type="Proteomes" id="UP001161325">
    <property type="component" value="Unassembled WGS sequence"/>
</dbReference>
<reference evidence="2" key="1">
    <citation type="submission" date="2022-08" db="EMBL/GenBank/DDBJ databases">
        <title>Draft genome sequencing of Roseisolibacter agri AW1220.</title>
        <authorList>
            <person name="Tobiishi Y."/>
            <person name="Tonouchi A."/>
        </authorList>
    </citation>
    <scope>NUCLEOTIDE SEQUENCE</scope>
    <source>
        <strain evidence="2">AW1220</strain>
    </source>
</reference>
<sequence length="108" mass="10765">METVKLAISGMTCGHCVSSVRQALETVPGLQVENVRIGAATVRLDGTTESATTEAALAAVQGAGYEASVDAPRAADASEDATAGCACCAPRAEVPTPLTSTRTATPSA</sequence>
<dbReference type="InterPro" id="IPR006121">
    <property type="entry name" value="HMA_dom"/>
</dbReference>
<dbReference type="AlphaFoldDB" id="A0AA37QDA8"/>
<comment type="caution">
    <text evidence="2">The sequence shown here is derived from an EMBL/GenBank/DDBJ whole genome shotgun (WGS) entry which is preliminary data.</text>
</comment>
<dbReference type="GO" id="GO:0046872">
    <property type="term" value="F:metal ion binding"/>
    <property type="evidence" value="ECO:0007669"/>
    <property type="project" value="InterPro"/>
</dbReference>
<dbReference type="EMBL" id="BRXS01000008">
    <property type="protein sequence ID" value="GLC28232.1"/>
    <property type="molecule type" value="Genomic_DNA"/>
</dbReference>
<dbReference type="Pfam" id="PF00403">
    <property type="entry name" value="HMA"/>
    <property type="match status" value="1"/>
</dbReference>
<evidence type="ECO:0000259" key="1">
    <source>
        <dbReference type="PROSITE" id="PS50846"/>
    </source>
</evidence>
<dbReference type="Gene3D" id="3.30.70.100">
    <property type="match status" value="1"/>
</dbReference>